<dbReference type="AlphaFoldDB" id="A0A8J3D086"/>
<dbReference type="InterPro" id="IPR000524">
    <property type="entry name" value="Tscrpt_reg_HTH_GntR"/>
</dbReference>
<dbReference type="PRINTS" id="PR00035">
    <property type="entry name" value="HTHGNTR"/>
</dbReference>
<keyword evidence="2" id="KW-0238">DNA-binding</keyword>
<gene>
    <name evidence="5" type="ORF">GCM10008106_36250</name>
</gene>
<dbReference type="EMBL" id="BMYF01000030">
    <property type="protein sequence ID" value="GHB52319.1"/>
    <property type="molecule type" value="Genomic_DNA"/>
</dbReference>
<reference evidence="5" key="1">
    <citation type="journal article" date="2014" name="Int. J. Syst. Evol. Microbiol.">
        <title>Complete genome sequence of Corynebacterium casei LMG S-19264T (=DSM 44701T), isolated from a smear-ripened cheese.</title>
        <authorList>
            <consortium name="US DOE Joint Genome Institute (JGI-PGF)"/>
            <person name="Walter F."/>
            <person name="Albersmeier A."/>
            <person name="Kalinowski J."/>
            <person name="Ruckert C."/>
        </authorList>
    </citation>
    <scope>NUCLEOTIDE SEQUENCE</scope>
    <source>
        <strain evidence="5">KCTC 23224</strain>
    </source>
</reference>
<evidence type="ECO:0000256" key="1">
    <source>
        <dbReference type="ARBA" id="ARBA00023015"/>
    </source>
</evidence>
<dbReference type="PROSITE" id="PS50949">
    <property type="entry name" value="HTH_GNTR"/>
    <property type="match status" value="1"/>
</dbReference>
<evidence type="ECO:0000259" key="4">
    <source>
        <dbReference type="PROSITE" id="PS50949"/>
    </source>
</evidence>
<dbReference type="GO" id="GO:0003700">
    <property type="term" value="F:DNA-binding transcription factor activity"/>
    <property type="evidence" value="ECO:0007669"/>
    <property type="project" value="InterPro"/>
</dbReference>
<protein>
    <submittedName>
        <fullName evidence="5">GntR family transcriptional regulator</fullName>
    </submittedName>
</protein>
<dbReference type="RefSeq" id="WP_189586316.1">
    <property type="nucleotide sequence ID" value="NZ_BMYF01000030.1"/>
</dbReference>
<evidence type="ECO:0000256" key="3">
    <source>
        <dbReference type="ARBA" id="ARBA00023163"/>
    </source>
</evidence>
<evidence type="ECO:0000313" key="6">
    <source>
        <dbReference type="Proteomes" id="UP000642809"/>
    </source>
</evidence>
<dbReference type="Gene3D" id="1.10.10.10">
    <property type="entry name" value="Winged helix-like DNA-binding domain superfamily/Winged helix DNA-binding domain"/>
    <property type="match status" value="1"/>
</dbReference>
<proteinExistence type="predicted"/>
<sequence length="124" mass="14493">MEFSEHKNIFLQIGDWVYEQILDGRLQPGDKLPSVRELAVELEVNRNTAMRTYQVLEKQGVLENKRGIGFYVSDTAPKVILNRQKKEFFAEELPLLIQKVKLLKLTSEDLQELILTIQQNDYEN</sequence>
<name>A0A8J3D086_9BACT</name>
<comment type="caution">
    <text evidence="5">The sequence shown here is derived from an EMBL/GenBank/DDBJ whole genome shotgun (WGS) entry which is preliminary data.</text>
</comment>
<dbReference type="Pfam" id="PF00392">
    <property type="entry name" value="GntR"/>
    <property type="match status" value="1"/>
</dbReference>
<dbReference type="SMART" id="SM00345">
    <property type="entry name" value="HTH_GNTR"/>
    <property type="match status" value="1"/>
</dbReference>
<reference evidence="5" key="2">
    <citation type="submission" date="2020-09" db="EMBL/GenBank/DDBJ databases">
        <authorList>
            <person name="Sun Q."/>
            <person name="Kim S."/>
        </authorList>
    </citation>
    <scope>NUCLEOTIDE SEQUENCE</scope>
    <source>
        <strain evidence="5">KCTC 23224</strain>
    </source>
</reference>
<dbReference type="SUPFAM" id="SSF46785">
    <property type="entry name" value="Winged helix' DNA-binding domain"/>
    <property type="match status" value="1"/>
</dbReference>
<dbReference type="GO" id="GO:0003677">
    <property type="term" value="F:DNA binding"/>
    <property type="evidence" value="ECO:0007669"/>
    <property type="project" value="UniProtKB-KW"/>
</dbReference>
<dbReference type="InterPro" id="IPR036388">
    <property type="entry name" value="WH-like_DNA-bd_sf"/>
</dbReference>
<dbReference type="PANTHER" id="PTHR38445:SF9">
    <property type="entry name" value="HTH-TYPE TRANSCRIPTIONAL REPRESSOR YTRA"/>
    <property type="match status" value="1"/>
</dbReference>
<keyword evidence="6" id="KW-1185">Reference proteome</keyword>
<dbReference type="Proteomes" id="UP000642809">
    <property type="component" value="Unassembled WGS sequence"/>
</dbReference>
<dbReference type="InterPro" id="IPR036390">
    <property type="entry name" value="WH_DNA-bd_sf"/>
</dbReference>
<feature type="domain" description="HTH gntR-type" evidence="4">
    <location>
        <begin position="7"/>
        <end position="75"/>
    </location>
</feature>
<organism evidence="5 6">
    <name type="scientific">Mongoliitalea lutea</name>
    <dbReference type="NCBI Taxonomy" id="849756"/>
    <lineage>
        <taxon>Bacteria</taxon>
        <taxon>Pseudomonadati</taxon>
        <taxon>Bacteroidota</taxon>
        <taxon>Cytophagia</taxon>
        <taxon>Cytophagales</taxon>
        <taxon>Cyclobacteriaceae</taxon>
        <taxon>Mongoliitalea</taxon>
    </lineage>
</organism>
<evidence type="ECO:0000256" key="2">
    <source>
        <dbReference type="ARBA" id="ARBA00023125"/>
    </source>
</evidence>
<dbReference type="PANTHER" id="PTHR38445">
    <property type="entry name" value="HTH-TYPE TRANSCRIPTIONAL REPRESSOR YTRA"/>
    <property type="match status" value="1"/>
</dbReference>
<keyword evidence="3" id="KW-0804">Transcription</keyword>
<keyword evidence="1" id="KW-0805">Transcription regulation</keyword>
<accession>A0A8J3D086</accession>
<evidence type="ECO:0000313" key="5">
    <source>
        <dbReference type="EMBL" id="GHB52319.1"/>
    </source>
</evidence>
<dbReference type="CDD" id="cd07377">
    <property type="entry name" value="WHTH_GntR"/>
    <property type="match status" value="1"/>
</dbReference>